<evidence type="ECO:0000313" key="1">
    <source>
        <dbReference type="EMBL" id="CAB3379976.1"/>
    </source>
</evidence>
<gene>
    <name evidence="1" type="ORF">CLODIP_2_CD09097</name>
</gene>
<protein>
    <submittedName>
        <fullName evidence="1">Uncharacterized protein</fullName>
    </submittedName>
</protein>
<dbReference type="EMBL" id="CADEPI010000198">
    <property type="protein sequence ID" value="CAB3379976.1"/>
    <property type="molecule type" value="Genomic_DNA"/>
</dbReference>
<accession>A0A8S1DG55</accession>
<evidence type="ECO:0000313" key="2">
    <source>
        <dbReference type="Proteomes" id="UP000494165"/>
    </source>
</evidence>
<comment type="caution">
    <text evidence="1">The sequence shown here is derived from an EMBL/GenBank/DDBJ whole genome shotgun (WGS) entry which is preliminary data.</text>
</comment>
<dbReference type="Proteomes" id="UP000494165">
    <property type="component" value="Unassembled WGS sequence"/>
</dbReference>
<organism evidence="1 2">
    <name type="scientific">Cloeon dipterum</name>
    <dbReference type="NCBI Taxonomy" id="197152"/>
    <lineage>
        <taxon>Eukaryota</taxon>
        <taxon>Metazoa</taxon>
        <taxon>Ecdysozoa</taxon>
        <taxon>Arthropoda</taxon>
        <taxon>Hexapoda</taxon>
        <taxon>Insecta</taxon>
        <taxon>Pterygota</taxon>
        <taxon>Palaeoptera</taxon>
        <taxon>Ephemeroptera</taxon>
        <taxon>Pisciforma</taxon>
        <taxon>Baetidae</taxon>
        <taxon>Cloeon</taxon>
    </lineage>
</organism>
<proteinExistence type="predicted"/>
<name>A0A8S1DG55_9INSE</name>
<dbReference type="AlphaFoldDB" id="A0A8S1DG55"/>
<sequence length="80" mass="8990">MFNRPSKDAVNRVNQRSVPTHGLCDINATHQNKLAGLYTLAETDQAEEVKTVIDGKSCQHDGFQPALNLCRIFQSRVCWC</sequence>
<keyword evidence="2" id="KW-1185">Reference proteome</keyword>
<reference evidence="1 2" key="1">
    <citation type="submission" date="2020-04" db="EMBL/GenBank/DDBJ databases">
        <authorList>
            <person name="Alioto T."/>
            <person name="Alioto T."/>
            <person name="Gomez Garrido J."/>
        </authorList>
    </citation>
    <scope>NUCLEOTIDE SEQUENCE [LARGE SCALE GENOMIC DNA]</scope>
</reference>